<sequence length="259" mass="27262">MNPYRAYSPCTPAGCVRHGVPPVPASVTARRVAALVRALGGGGPLPVRAADVLAALGVTIDVTGVAGAAPAPALSEPGPVGTLIVANHRSWLDIVGLLAIEPVAFLAKREVESWPWVSSIASRHGTVFVDRWALRTLPEAVAAVADRLRSGRSVVVFPEATTFCSDKGGRFRPAAFQAALDAGAPIRPVSLSYRQCGRESTVPAFVGDDTLARSMARVLRADDLSLRVRLHPALEPVGDRRELACQAQRAVTSGERVDV</sequence>
<dbReference type="EMBL" id="JH636049">
    <property type="protein sequence ID" value="EID54012.1"/>
    <property type="molecule type" value="Genomic_DNA"/>
</dbReference>
<dbReference type="eggNOG" id="COG0204">
    <property type="taxonomic scope" value="Bacteria"/>
</dbReference>
<evidence type="ECO:0000259" key="6">
    <source>
        <dbReference type="SMART" id="SM00563"/>
    </source>
</evidence>
<dbReference type="RefSeq" id="WP_006238161.1">
    <property type="nucleotide sequence ID" value="NZ_JH636049.1"/>
</dbReference>
<name>I0V1K9_9PSEU</name>
<organism evidence="7 8">
    <name type="scientific">Saccharomonospora xinjiangensis XJ-54</name>
    <dbReference type="NCBI Taxonomy" id="882086"/>
    <lineage>
        <taxon>Bacteria</taxon>
        <taxon>Bacillati</taxon>
        <taxon>Actinomycetota</taxon>
        <taxon>Actinomycetes</taxon>
        <taxon>Pseudonocardiales</taxon>
        <taxon>Pseudonocardiaceae</taxon>
        <taxon>Saccharomonospora</taxon>
    </lineage>
</organism>
<keyword evidence="2" id="KW-0444">Lipid biosynthesis</keyword>
<keyword evidence="4" id="KW-0443">Lipid metabolism</keyword>
<evidence type="ECO:0000256" key="4">
    <source>
        <dbReference type="ARBA" id="ARBA00023098"/>
    </source>
</evidence>
<keyword evidence="3 7" id="KW-0808">Transferase</keyword>
<evidence type="ECO:0000256" key="2">
    <source>
        <dbReference type="ARBA" id="ARBA00022516"/>
    </source>
</evidence>
<keyword evidence="5 7" id="KW-0012">Acyltransferase</keyword>
<evidence type="ECO:0000313" key="7">
    <source>
        <dbReference type="EMBL" id="EID54012.1"/>
    </source>
</evidence>
<evidence type="ECO:0000256" key="1">
    <source>
        <dbReference type="ARBA" id="ARBA00005189"/>
    </source>
</evidence>
<dbReference type="HOGENOM" id="CLU_027938_0_0_11"/>
<keyword evidence="8" id="KW-1185">Reference proteome</keyword>
<evidence type="ECO:0000313" key="8">
    <source>
        <dbReference type="Proteomes" id="UP000004691"/>
    </source>
</evidence>
<dbReference type="SMART" id="SM00563">
    <property type="entry name" value="PlsC"/>
    <property type="match status" value="1"/>
</dbReference>
<dbReference type="InterPro" id="IPR002123">
    <property type="entry name" value="Plipid/glycerol_acylTrfase"/>
</dbReference>
<dbReference type="PANTHER" id="PTHR10434">
    <property type="entry name" value="1-ACYL-SN-GLYCEROL-3-PHOSPHATE ACYLTRANSFERASE"/>
    <property type="match status" value="1"/>
</dbReference>
<protein>
    <submittedName>
        <fullName evidence="7">1-acyl-sn-glycerol-3-phosphate acyltransferase</fullName>
    </submittedName>
</protein>
<dbReference type="GO" id="GO:0006654">
    <property type="term" value="P:phosphatidic acid biosynthetic process"/>
    <property type="evidence" value="ECO:0007669"/>
    <property type="project" value="TreeGrafter"/>
</dbReference>
<reference evidence="7 8" key="1">
    <citation type="submission" date="2012-01" db="EMBL/GenBank/DDBJ databases">
        <title>Improved High-Quality Draft sequence of Saccharomonospora xinjiangensis XJ-54.</title>
        <authorList>
            <consortium name="US DOE Joint Genome Institute"/>
            <person name="Lucas S."/>
            <person name="Han J."/>
            <person name="Lapidus A."/>
            <person name="Cheng J.-F."/>
            <person name="Goodwin L."/>
            <person name="Pitluck S."/>
            <person name="Peters L."/>
            <person name="Mikhailova N."/>
            <person name="Teshima H."/>
            <person name="Detter J.C."/>
            <person name="Han C."/>
            <person name="Tapia R."/>
            <person name="Land M."/>
            <person name="Hauser L."/>
            <person name="Kyrpides N."/>
            <person name="Ivanova N."/>
            <person name="Pagani I."/>
            <person name="Brambilla E.-M."/>
            <person name="Klenk H.-P."/>
            <person name="Woyke T."/>
        </authorList>
    </citation>
    <scope>NUCLEOTIDE SEQUENCE [LARGE SCALE GENOMIC DNA]</scope>
    <source>
        <strain evidence="7 8">XJ-54</strain>
    </source>
</reference>
<dbReference type="STRING" id="882086.SacxiDRAFT_1770"/>
<gene>
    <name evidence="7" type="ORF">SacxiDRAFT_1770</name>
</gene>
<dbReference type="CDD" id="cd07989">
    <property type="entry name" value="LPLAT_AGPAT-like"/>
    <property type="match status" value="1"/>
</dbReference>
<dbReference type="GO" id="GO:0003841">
    <property type="term" value="F:1-acylglycerol-3-phosphate O-acyltransferase activity"/>
    <property type="evidence" value="ECO:0007669"/>
    <property type="project" value="TreeGrafter"/>
</dbReference>
<dbReference type="Proteomes" id="UP000004691">
    <property type="component" value="Unassembled WGS sequence"/>
</dbReference>
<accession>I0V1K9</accession>
<dbReference type="OrthoDB" id="5184723at2"/>
<comment type="pathway">
    <text evidence="1">Lipid metabolism.</text>
</comment>
<dbReference type="SUPFAM" id="SSF69593">
    <property type="entry name" value="Glycerol-3-phosphate (1)-acyltransferase"/>
    <property type="match status" value="1"/>
</dbReference>
<dbReference type="AlphaFoldDB" id="I0V1K9"/>
<dbReference type="PANTHER" id="PTHR10434:SF64">
    <property type="entry name" value="1-ACYL-SN-GLYCEROL-3-PHOSPHATE ACYLTRANSFERASE-RELATED"/>
    <property type="match status" value="1"/>
</dbReference>
<proteinExistence type="predicted"/>
<evidence type="ECO:0000256" key="5">
    <source>
        <dbReference type="ARBA" id="ARBA00023315"/>
    </source>
</evidence>
<dbReference type="Pfam" id="PF01553">
    <property type="entry name" value="Acyltransferase"/>
    <property type="match status" value="1"/>
</dbReference>
<evidence type="ECO:0000256" key="3">
    <source>
        <dbReference type="ARBA" id="ARBA00022679"/>
    </source>
</evidence>
<feature type="domain" description="Phospholipid/glycerol acyltransferase" evidence="6">
    <location>
        <begin position="82"/>
        <end position="194"/>
    </location>
</feature>